<feature type="domain" description="NAD-dependent epimerase/dehydratase" evidence="1">
    <location>
        <begin position="3"/>
        <end position="78"/>
    </location>
</feature>
<evidence type="ECO:0000313" key="3">
    <source>
        <dbReference type="Proteomes" id="UP000613840"/>
    </source>
</evidence>
<protein>
    <submittedName>
        <fullName evidence="2">Reductase</fullName>
    </submittedName>
</protein>
<name>A0A917SA49_9ACTN</name>
<dbReference type="AlphaFoldDB" id="A0A917SA49"/>
<accession>A0A917SA49</accession>
<dbReference type="InterPro" id="IPR051783">
    <property type="entry name" value="NAD(P)-dependent_oxidoreduct"/>
</dbReference>
<dbReference type="Proteomes" id="UP000613840">
    <property type="component" value="Unassembled WGS sequence"/>
</dbReference>
<dbReference type="InterPro" id="IPR036291">
    <property type="entry name" value="NAD(P)-bd_dom_sf"/>
</dbReference>
<comment type="caution">
    <text evidence="2">The sequence shown here is derived from an EMBL/GenBank/DDBJ whole genome shotgun (WGS) entry which is preliminary data.</text>
</comment>
<feature type="domain" description="NAD-dependent epimerase/dehydratase" evidence="1">
    <location>
        <begin position="81"/>
        <end position="212"/>
    </location>
</feature>
<dbReference type="Pfam" id="PF01370">
    <property type="entry name" value="Epimerase"/>
    <property type="match status" value="2"/>
</dbReference>
<dbReference type="RefSeq" id="WP_188895878.1">
    <property type="nucleotide sequence ID" value="NZ_BMMZ01000006.1"/>
</dbReference>
<dbReference type="Gene3D" id="3.40.50.720">
    <property type="entry name" value="NAD(P)-binding Rossmann-like Domain"/>
    <property type="match status" value="1"/>
</dbReference>
<dbReference type="GO" id="GO:0004029">
    <property type="term" value="F:aldehyde dehydrogenase (NAD+) activity"/>
    <property type="evidence" value="ECO:0007669"/>
    <property type="project" value="TreeGrafter"/>
</dbReference>
<dbReference type="InterPro" id="IPR001509">
    <property type="entry name" value="Epimerase_deHydtase"/>
</dbReference>
<reference evidence="2" key="2">
    <citation type="submission" date="2020-09" db="EMBL/GenBank/DDBJ databases">
        <authorList>
            <person name="Sun Q."/>
            <person name="Zhou Y."/>
        </authorList>
    </citation>
    <scope>NUCLEOTIDE SEQUENCE</scope>
    <source>
        <strain evidence="2">CGMCC 4.7306</strain>
    </source>
</reference>
<dbReference type="SUPFAM" id="SSF51735">
    <property type="entry name" value="NAD(P)-binding Rossmann-fold domains"/>
    <property type="match status" value="1"/>
</dbReference>
<reference evidence="2" key="1">
    <citation type="journal article" date="2014" name="Int. J. Syst. Evol. Microbiol.">
        <title>Complete genome sequence of Corynebacterium casei LMG S-19264T (=DSM 44701T), isolated from a smear-ripened cheese.</title>
        <authorList>
            <consortium name="US DOE Joint Genome Institute (JGI-PGF)"/>
            <person name="Walter F."/>
            <person name="Albersmeier A."/>
            <person name="Kalinowski J."/>
            <person name="Ruckert C."/>
        </authorList>
    </citation>
    <scope>NUCLEOTIDE SEQUENCE</scope>
    <source>
        <strain evidence="2">CGMCC 4.7306</strain>
    </source>
</reference>
<dbReference type="PANTHER" id="PTHR48079">
    <property type="entry name" value="PROTEIN YEEZ"/>
    <property type="match status" value="1"/>
</dbReference>
<dbReference type="PANTHER" id="PTHR48079:SF6">
    <property type="entry name" value="NAD(P)-BINDING DOMAIN-CONTAINING PROTEIN-RELATED"/>
    <property type="match status" value="1"/>
</dbReference>
<sequence length="337" mass="36126">MRILILGGTAFLSAATARQALERGHQVTCLARGTTARPPEGAMWVRGDRDGGPEAYEPISDQDWDAVIDVAMQPGQVRHALEALSGRTAHWTFVSTISVYADDSVPAQDESARLHEPLAGDRFTEMTDYGPAKVACENAVRAAVGERAHVCRAGLIAGPGDRSDRVGYWPARFARGIGTDDRVLVPAVDDDTQLVDVDDLASWLLDAAERGVAGTFNATGEPTPLPQVLGLAVRVAGHRGRTIAVDPQFLADHGVGYWAGPDSLPLWVPGGEPGFGSRSIASAREHGLRLRPLEETLARVLDYERSLGLDRDRWAGLGPATEQQVLAAWREASDLSS</sequence>
<organism evidence="2 3">
    <name type="scientific">Microlunatus endophyticus</name>
    <dbReference type="NCBI Taxonomy" id="1716077"/>
    <lineage>
        <taxon>Bacteria</taxon>
        <taxon>Bacillati</taxon>
        <taxon>Actinomycetota</taxon>
        <taxon>Actinomycetes</taxon>
        <taxon>Propionibacteriales</taxon>
        <taxon>Propionibacteriaceae</taxon>
        <taxon>Microlunatus</taxon>
    </lineage>
</organism>
<gene>
    <name evidence="2" type="ORF">GCM10011575_26850</name>
</gene>
<proteinExistence type="predicted"/>
<keyword evidence="3" id="KW-1185">Reference proteome</keyword>
<dbReference type="EMBL" id="BMMZ01000006">
    <property type="protein sequence ID" value="GGL66992.1"/>
    <property type="molecule type" value="Genomic_DNA"/>
</dbReference>
<evidence type="ECO:0000313" key="2">
    <source>
        <dbReference type="EMBL" id="GGL66992.1"/>
    </source>
</evidence>
<evidence type="ECO:0000259" key="1">
    <source>
        <dbReference type="Pfam" id="PF01370"/>
    </source>
</evidence>
<dbReference type="GO" id="GO:0005737">
    <property type="term" value="C:cytoplasm"/>
    <property type="evidence" value="ECO:0007669"/>
    <property type="project" value="TreeGrafter"/>
</dbReference>